<feature type="transmembrane region" description="Helical" evidence="1">
    <location>
        <begin position="6"/>
        <end position="27"/>
    </location>
</feature>
<reference evidence="3 4" key="1">
    <citation type="submission" date="2013-06" db="EMBL/GenBank/DDBJ databases">
        <title>Complete genome sequence of Paenibacillus mucilaginosus K02.</title>
        <authorList>
            <person name="Xiao B."/>
            <person name="Sun L."/>
            <person name="Xiao L."/>
            <person name="Lian B."/>
        </authorList>
    </citation>
    <scope>NUCLEOTIDE SEQUENCE [LARGE SCALE GENOMIC DNA]</scope>
    <source>
        <strain evidence="3 4">K02</strain>
    </source>
</reference>
<dbReference type="AlphaFoldDB" id="I0BE49"/>
<dbReference type="EMBL" id="CP003422">
    <property type="protein sequence ID" value="AFH60646.1"/>
    <property type="molecule type" value="Genomic_DNA"/>
</dbReference>
<dbReference type="HOGENOM" id="CLU_2718523_0_0_9"/>
<keyword evidence="1" id="KW-0812">Transmembrane</keyword>
<accession>I0BE49</accession>
<keyword evidence="1" id="KW-0472">Membrane</keyword>
<protein>
    <recommendedName>
        <fullName evidence="2">DUF6199 domain-containing protein</fullName>
    </recommendedName>
</protein>
<dbReference type="Pfam" id="PF19701">
    <property type="entry name" value="DUF6199"/>
    <property type="match status" value="1"/>
</dbReference>
<dbReference type="RefSeq" id="WP_014649915.1">
    <property type="nucleotide sequence ID" value="NC_017672.3"/>
</dbReference>
<proteinExistence type="predicted"/>
<dbReference type="Proteomes" id="UP000007392">
    <property type="component" value="Chromosome"/>
</dbReference>
<feature type="transmembrane region" description="Helical" evidence="1">
    <location>
        <begin position="48"/>
        <end position="70"/>
    </location>
</feature>
<dbReference type="InterPro" id="IPR045679">
    <property type="entry name" value="DUF6199"/>
</dbReference>
<keyword evidence="1" id="KW-1133">Transmembrane helix</keyword>
<organism evidence="3 4">
    <name type="scientific">Paenibacillus mucilaginosus K02</name>
    <dbReference type="NCBI Taxonomy" id="997761"/>
    <lineage>
        <taxon>Bacteria</taxon>
        <taxon>Bacillati</taxon>
        <taxon>Bacillota</taxon>
        <taxon>Bacilli</taxon>
        <taxon>Bacillales</taxon>
        <taxon>Paenibacillaceae</taxon>
        <taxon>Paenibacillus</taxon>
    </lineage>
</organism>
<dbReference type="KEGG" id="pmw:B2K_07920"/>
<evidence type="ECO:0000256" key="1">
    <source>
        <dbReference type="SAM" id="Phobius"/>
    </source>
</evidence>
<name>I0BE49_9BACL</name>
<gene>
    <name evidence="3" type="ORF">B2K_07920</name>
</gene>
<feature type="domain" description="DUF6199" evidence="2">
    <location>
        <begin position="11"/>
        <end position="66"/>
    </location>
</feature>
<evidence type="ECO:0000313" key="3">
    <source>
        <dbReference type="EMBL" id="AFH60646.1"/>
    </source>
</evidence>
<evidence type="ECO:0000313" key="4">
    <source>
        <dbReference type="Proteomes" id="UP000007392"/>
    </source>
</evidence>
<sequence>MAAILVLSLVVFIFIGTGIFALIAPHIAWKYGFETSFKVRDPNKIDILITKFVGVVSIIIGVVLAVYFYIVI</sequence>
<evidence type="ECO:0000259" key="2">
    <source>
        <dbReference type="Pfam" id="PF19701"/>
    </source>
</evidence>